<dbReference type="AlphaFoldDB" id="A0A7J8HI29"/>
<accession>A0A7J8HI29</accession>
<proteinExistence type="predicted"/>
<protein>
    <submittedName>
        <fullName evidence="2">Uncharacterized protein</fullName>
    </submittedName>
</protein>
<feature type="region of interest" description="Disordered" evidence="1">
    <location>
        <begin position="79"/>
        <end position="139"/>
    </location>
</feature>
<gene>
    <name evidence="2" type="ORF">HJG59_010971</name>
</gene>
<dbReference type="Proteomes" id="UP000550707">
    <property type="component" value="Unassembled WGS sequence"/>
</dbReference>
<dbReference type="EMBL" id="JACASF010000006">
    <property type="protein sequence ID" value="KAF6471585.1"/>
    <property type="molecule type" value="Genomic_DNA"/>
</dbReference>
<organism evidence="2 3">
    <name type="scientific">Molossus molossus</name>
    <name type="common">Pallas' mastiff bat</name>
    <name type="synonym">Vespertilio molossus</name>
    <dbReference type="NCBI Taxonomy" id="27622"/>
    <lineage>
        <taxon>Eukaryota</taxon>
        <taxon>Metazoa</taxon>
        <taxon>Chordata</taxon>
        <taxon>Craniata</taxon>
        <taxon>Vertebrata</taxon>
        <taxon>Euteleostomi</taxon>
        <taxon>Mammalia</taxon>
        <taxon>Eutheria</taxon>
        <taxon>Laurasiatheria</taxon>
        <taxon>Chiroptera</taxon>
        <taxon>Yangochiroptera</taxon>
        <taxon>Molossidae</taxon>
        <taxon>Molossus</taxon>
    </lineage>
</organism>
<evidence type="ECO:0000313" key="2">
    <source>
        <dbReference type="EMBL" id="KAF6471585.1"/>
    </source>
</evidence>
<sequence>MERRDGGVERARERNIDVIETHQLVASCMHPDQGCDQTCNQGLQPLHCQQTGQRLPVHSLTSRLWPNSETCANLLNKKWTTSEPPSFPPAPGWRATAESMSEHGPQRRQPGQPLHLGDEHQALPHSLGGHSPASCSGRA</sequence>
<name>A0A7J8HI29_MOLMO</name>
<evidence type="ECO:0000313" key="3">
    <source>
        <dbReference type="Proteomes" id="UP000550707"/>
    </source>
</evidence>
<comment type="caution">
    <text evidence="2">The sequence shown here is derived from an EMBL/GenBank/DDBJ whole genome shotgun (WGS) entry which is preliminary data.</text>
</comment>
<keyword evidence="3" id="KW-1185">Reference proteome</keyword>
<reference evidence="2 3" key="1">
    <citation type="journal article" date="2020" name="Nature">
        <title>Six reference-quality genomes reveal evolution of bat adaptations.</title>
        <authorList>
            <person name="Jebb D."/>
            <person name="Huang Z."/>
            <person name="Pippel M."/>
            <person name="Hughes G.M."/>
            <person name="Lavrichenko K."/>
            <person name="Devanna P."/>
            <person name="Winkler S."/>
            <person name="Jermiin L.S."/>
            <person name="Skirmuntt E.C."/>
            <person name="Katzourakis A."/>
            <person name="Burkitt-Gray L."/>
            <person name="Ray D.A."/>
            <person name="Sullivan K.A.M."/>
            <person name="Roscito J.G."/>
            <person name="Kirilenko B.M."/>
            <person name="Davalos L.M."/>
            <person name="Corthals A.P."/>
            <person name="Power M.L."/>
            <person name="Jones G."/>
            <person name="Ransome R.D."/>
            <person name="Dechmann D.K.N."/>
            <person name="Locatelli A.G."/>
            <person name="Puechmaille S.J."/>
            <person name="Fedrigo O."/>
            <person name="Jarvis E.D."/>
            <person name="Hiller M."/>
            <person name="Vernes S.C."/>
            <person name="Myers E.W."/>
            <person name="Teeling E.C."/>
        </authorList>
    </citation>
    <scope>NUCLEOTIDE SEQUENCE [LARGE SCALE GENOMIC DNA]</scope>
    <source>
        <strain evidence="2">MMolMol1</strain>
        <tissue evidence="2">Muscle</tissue>
    </source>
</reference>
<evidence type="ECO:0000256" key="1">
    <source>
        <dbReference type="SAM" id="MobiDB-lite"/>
    </source>
</evidence>
<dbReference type="InParanoid" id="A0A7J8HI29"/>